<organism evidence="3 4">
    <name type="scientific">Ramlibacter terrae</name>
    <dbReference type="NCBI Taxonomy" id="2732511"/>
    <lineage>
        <taxon>Bacteria</taxon>
        <taxon>Pseudomonadati</taxon>
        <taxon>Pseudomonadota</taxon>
        <taxon>Betaproteobacteria</taxon>
        <taxon>Burkholderiales</taxon>
        <taxon>Comamonadaceae</taxon>
        <taxon>Ramlibacter</taxon>
    </lineage>
</organism>
<feature type="compositionally biased region" description="Low complexity" evidence="1">
    <location>
        <begin position="133"/>
        <end position="157"/>
    </location>
</feature>
<feature type="compositionally biased region" description="Low complexity" evidence="1">
    <location>
        <begin position="42"/>
        <end position="52"/>
    </location>
</feature>
<dbReference type="Proteomes" id="UP000500826">
    <property type="component" value="Chromosome"/>
</dbReference>
<accession>A0ABX6P359</accession>
<dbReference type="PROSITE" id="PS51257">
    <property type="entry name" value="PROKAR_LIPOPROTEIN"/>
    <property type="match status" value="1"/>
</dbReference>
<gene>
    <name evidence="3" type="ORF">HK414_15145</name>
</gene>
<proteinExistence type="predicted"/>
<evidence type="ECO:0000313" key="4">
    <source>
        <dbReference type="Proteomes" id="UP000500826"/>
    </source>
</evidence>
<reference evidence="3 4" key="1">
    <citation type="submission" date="2020-05" db="EMBL/GenBank/DDBJ databases">
        <title>Ramlibacter rhizophilus sp. nov., isolated from rhizosphere soil of national flower Mugunghwa from South Korea.</title>
        <authorList>
            <person name="Zheng-Fei Y."/>
            <person name="Huan T."/>
        </authorList>
    </citation>
    <scope>NUCLEOTIDE SEQUENCE [LARGE SCALE GENOMIC DNA]</scope>
    <source>
        <strain evidence="3 4">H242</strain>
    </source>
</reference>
<feature type="signal peptide" evidence="2">
    <location>
        <begin position="1"/>
        <end position="22"/>
    </location>
</feature>
<feature type="chain" id="PRO_5045580258" evidence="2">
    <location>
        <begin position="23"/>
        <end position="157"/>
    </location>
</feature>
<keyword evidence="2" id="KW-0732">Signal</keyword>
<feature type="region of interest" description="Disordered" evidence="1">
    <location>
        <begin position="27"/>
        <end position="71"/>
    </location>
</feature>
<feature type="region of interest" description="Disordered" evidence="1">
    <location>
        <begin position="130"/>
        <end position="157"/>
    </location>
</feature>
<sequence length="157" mass="15482">MKLQGALRALAFGLLVAGLAGCGDKGQQAAGSSTHVLGGAGSAPRPAASAPRVDSQGRAIPRPPAPRGANADVVMAGPDAAVAVWEQDRRVVTSSFTAAGGWTPSVPLEEIYGEAGRPQLAGNGVVRRSRCGSTPSAASRACASAASTPPRAGACPT</sequence>
<evidence type="ECO:0000256" key="2">
    <source>
        <dbReference type="SAM" id="SignalP"/>
    </source>
</evidence>
<evidence type="ECO:0000256" key="1">
    <source>
        <dbReference type="SAM" id="MobiDB-lite"/>
    </source>
</evidence>
<keyword evidence="4" id="KW-1185">Reference proteome</keyword>
<evidence type="ECO:0000313" key="3">
    <source>
        <dbReference type="EMBL" id="QJW84540.1"/>
    </source>
</evidence>
<dbReference type="EMBL" id="CP053418">
    <property type="protein sequence ID" value="QJW84540.1"/>
    <property type="molecule type" value="Genomic_DNA"/>
</dbReference>
<name>A0ABX6P359_9BURK</name>
<protein>
    <submittedName>
        <fullName evidence="3">Uncharacterized protein</fullName>
    </submittedName>
</protein>